<evidence type="ECO:0000256" key="2">
    <source>
        <dbReference type="ARBA" id="ARBA00004245"/>
    </source>
</evidence>
<evidence type="ECO:0000256" key="17">
    <source>
        <dbReference type="ARBA" id="ARBA00031890"/>
    </source>
</evidence>
<dbReference type="EC" id="1.2.1.12" evidence="6"/>
<keyword evidence="14" id="KW-0324">Glycolysis</keyword>
<comment type="similarity">
    <text evidence="5">Belongs to the glyceraldehyde-3-phosphate dehydrogenase family.</text>
</comment>
<dbReference type="AlphaFoldDB" id="A0AAW0K0I7"/>
<dbReference type="InterPro" id="IPR020829">
    <property type="entry name" value="GlycerAld_3-P_DH_cat"/>
</dbReference>
<evidence type="ECO:0000256" key="7">
    <source>
        <dbReference type="ARBA" id="ARBA00022490"/>
    </source>
</evidence>
<dbReference type="GO" id="GO:0005856">
    <property type="term" value="C:cytoskeleton"/>
    <property type="evidence" value="ECO:0007669"/>
    <property type="project" value="UniProtKB-SubCell"/>
</dbReference>
<dbReference type="GO" id="GO:0006417">
    <property type="term" value="P:regulation of translation"/>
    <property type="evidence" value="ECO:0007669"/>
    <property type="project" value="UniProtKB-KW"/>
</dbReference>
<evidence type="ECO:0000256" key="19">
    <source>
        <dbReference type="ARBA" id="ARBA00047698"/>
    </source>
</evidence>
<evidence type="ECO:0000259" key="21">
    <source>
        <dbReference type="Pfam" id="PF02800"/>
    </source>
</evidence>
<dbReference type="GO" id="GO:0005829">
    <property type="term" value="C:cytosol"/>
    <property type="evidence" value="ECO:0007669"/>
    <property type="project" value="UniProtKB-SubCell"/>
</dbReference>
<evidence type="ECO:0000313" key="22">
    <source>
        <dbReference type="EMBL" id="KAK7832774.1"/>
    </source>
</evidence>
<evidence type="ECO:0000256" key="3">
    <source>
        <dbReference type="ARBA" id="ARBA00004514"/>
    </source>
</evidence>
<dbReference type="GO" id="GO:0006915">
    <property type="term" value="P:apoptotic process"/>
    <property type="evidence" value="ECO:0007669"/>
    <property type="project" value="UniProtKB-KW"/>
</dbReference>
<evidence type="ECO:0000256" key="18">
    <source>
        <dbReference type="ARBA" id="ARBA00046997"/>
    </source>
</evidence>
<dbReference type="Pfam" id="PF02800">
    <property type="entry name" value="Gp_dh_C"/>
    <property type="match status" value="1"/>
</dbReference>
<keyword evidence="23" id="KW-1185">Reference proteome</keyword>
<evidence type="ECO:0000256" key="13">
    <source>
        <dbReference type="ARBA" id="ARBA00023027"/>
    </source>
</evidence>
<keyword evidence="7" id="KW-0963">Cytoplasm</keyword>
<name>A0AAW0K0I7_MYOGA</name>
<dbReference type="PANTHER" id="PTHR10836">
    <property type="entry name" value="GLYCERALDEHYDE 3-PHOSPHATE DEHYDROGENASE"/>
    <property type="match status" value="1"/>
</dbReference>
<dbReference type="InterPro" id="IPR020831">
    <property type="entry name" value="GlycerAld/Erythrose_P_DH"/>
</dbReference>
<proteinExistence type="inferred from homology"/>
<dbReference type="GO" id="GO:0005634">
    <property type="term" value="C:nucleus"/>
    <property type="evidence" value="ECO:0007669"/>
    <property type="project" value="UniProtKB-SubCell"/>
</dbReference>
<gene>
    <name evidence="22" type="ORF">U0070_026970</name>
</gene>
<evidence type="ECO:0000256" key="14">
    <source>
        <dbReference type="ARBA" id="ARBA00023152"/>
    </source>
</evidence>
<keyword evidence="9" id="KW-0053">Apoptosis</keyword>
<evidence type="ECO:0000256" key="15">
    <source>
        <dbReference type="ARBA" id="ARBA00023212"/>
    </source>
</evidence>
<accession>A0AAW0K0I7</accession>
<protein>
    <recommendedName>
        <fullName evidence="6">glyceraldehyde-3-phosphate dehydrogenase (phosphorylating)</fullName>
        <ecNumber evidence="6">1.2.1.12</ecNumber>
    </recommendedName>
    <alternativeName>
        <fullName evidence="17">Peptidyl-cysteine S-nitrosylase GAPDH</fullName>
    </alternativeName>
</protein>
<evidence type="ECO:0000256" key="5">
    <source>
        <dbReference type="ARBA" id="ARBA00007406"/>
    </source>
</evidence>
<comment type="caution">
    <text evidence="22">The sequence shown here is derived from an EMBL/GenBank/DDBJ whole genome shotgun (WGS) entry which is preliminary data.</text>
</comment>
<comment type="catalytic activity">
    <reaction evidence="20">
        <text>S-nitroso-L-cysteinyl-[GAPDH] + L-cysteinyl-[protein] = L-cysteinyl-[GAPDH] + S-nitroso-L-cysteinyl-[protein]</text>
        <dbReference type="Rhea" id="RHEA:66684"/>
        <dbReference type="Rhea" id="RHEA-COMP:10131"/>
        <dbReference type="Rhea" id="RHEA-COMP:17089"/>
        <dbReference type="Rhea" id="RHEA-COMP:17090"/>
        <dbReference type="Rhea" id="RHEA-COMP:17091"/>
        <dbReference type="ChEBI" id="CHEBI:29950"/>
        <dbReference type="ChEBI" id="CHEBI:149494"/>
    </reaction>
    <physiologicalReaction direction="left-to-right" evidence="20">
        <dbReference type="Rhea" id="RHEA:66685"/>
    </physiologicalReaction>
</comment>
<dbReference type="SUPFAM" id="SSF55347">
    <property type="entry name" value="Glyceraldehyde-3-phosphate dehydrogenase-like, C-terminal domain"/>
    <property type="match status" value="1"/>
</dbReference>
<comment type="subcellular location">
    <subcellularLocation>
        <location evidence="2">Cytoplasm</location>
        <location evidence="2">Cytoskeleton</location>
    </subcellularLocation>
    <subcellularLocation>
        <location evidence="3">Cytoplasm</location>
        <location evidence="3">Cytosol</location>
    </subcellularLocation>
    <subcellularLocation>
        <location evidence="1">Nucleus</location>
    </subcellularLocation>
</comment>
<evidence type="ECO:0000256" key="8">
    <source>
        <dbReference type="ARBA" id="ARBA00022679"/>
    </source>
</evidence>
<evidence type="ECO:0000256" key="1">
    <source>
        <dbReference type="ARBA" id="ARBA00004123"/>
    </source>
</evidence>
<dbReference type="GO" id="GO:0016740">
    <property type="term" value="F:transferase activity"/>
    <property type="evidence" value="ECO:0007669"/>
    <property type="project" value="UniProtKB-KW"/>
</dbReference>
<keyword evidence="13" id="KW-0520">NAD</keyword>
<evidence type="ECO:0000256" key="20">
    <source>
        <dbReference type="ARBA" id="ARBA00048005"/>
    </source>
</evidence>
<evidence type="ECO:0000256" key="10">
    <source>
        <dbReference type="ARBA" id="ARBA00022799"/>
    </source>
</evidence>
<evidence type="ECO:0000256" key="16">
    <source>
        <dbReference type="ARBA" id="ARBA00023242"/>
    </source>
</evidence>
<evidence type="ECO:0000256" key="4">
    <source>
        <dbReference type="ARBA" id="ARBA00004869"/>
    </source>
</evidence>
<evidence type="ECO:0000256" key="12">
    <source>
        <dbReference type="ARBA" id="ARBA00023002"/>
    </source>
</evidence>
<keyword evidence="12" id="KW-0560">Oxidoreductase</keyword>
<evidence type="ECO:0000313" key="23">
    <source>
        <dbReference type="Proteomes" id="UP001488838"/>
    </source>
</evidence>
<dbReference type="GO" id="GO:0004365">
    <property type="term" value="F:glyceraldehyde-3-phosphate dehydrogenase (NAD+) (phosphorylating) activity"/>
    <property type="evidence" value="ECO:0007669"/>
    <property type="project" value="UniProtKB-EC"/>
</dbReference>
<dbReference type="GO" id="GO:0006096">
    <property type="term" value="P:glycolytic process"/>
    <property type="evidence" value="ECO:0007669"/>
    <property type="project" value="UniProtKB-KW"/>
</dbReference>
<keyword evidence="10" id="KW-0702">S-nitrosylation</keyword>
<feature type="domain" description="Glyceraldehyde 3-phosphate dehydrogenase catalytic" evidence="21">
    <location>
        <begin position="2"/>
        <end position="46"/>
    </location>
</feature>
<evidence type="ECO:0000256" key="11">
    <source>
        <dbReference type="ARBA" id="ARBA00022845"/>
    </source>
</evidence>
<evidence type="ECO:0000256" key="6">
    <source>
        <dbReference type="ARBA" id="ARBA00013119"/>
    </source>
</evidence>
<keyword evidence="11" id="KW-0810">Translation regulation</keyword>
<dbReference type="PANTHER" id="PTHR10836:SF111">
    <property type="entry name" value="GLYCERALDEHYDE-3-PHOSPHATE DEHYDROGENASE"/>
    <property type="match status" value="1"/>
</dbReference>
<dbReference type="Proteomes" id="UP001488838">
    <property type="component" value="Unassembled WGS sequence"/>
</dbReference>
<sequence length="68" mass="7622">MLTGKVFHVPTPSVSVVDLTCHLEKAARYNDIQKVGKQTFECSQKASWATLRTRLSLKSSTVLPTFRL</sequence>
<evidence type="ECO:0000256" key="9">
    <source>
        <dbReference type="ARBA" id="ARBA00022703"/>
    </source>
</evidence>
<keyword evidence="16" id="KW-0539">Nucleus</keyword>
<keyword evidence="8" id="KW-0808">Transferase</keyword>
<comment type="subunit">
    <text evidence="18">Homotetramer. Interacts with TPPP; the interaction is direct. Interacts (when S-nitrosylated) with SIAH1; leading to nuclear translocation. Interacts with RILPL1/GOSPEL, leading to prevent the interaction between GAPDH and SIAH1 and prevent nuclear translocation. Interacts with CHP1; the interaction increases the binding of CHP1 with microtubules. Associates with microtubules. Interacts with EIF1AD, USP25, PRKCI and WARS1. Interacts with phosphorylated RPL13A; inhibited by oxidatively-modified low-densitity lipoprotein (LDL(ox)). Component of the GAIT complex. Interacts with FKBP6; leading to inhibit GAPDH catalytic activity. Interacts with TRAF2, promoting TRAF2 ubiquitination. Interacts with TRAF3, promoting TRAF3 ubiquitination.</text>
</comment>
<comment type="pathway">
    <text evidence="4">Carbohydrate degradation; glycolysis; pyruvate from D-glyceraldehyde 3-phosphate: step 1/5.</text>
</comment>
<dbReference type="Gene3D" id="3.30.360.10">
    <property type="entry name" value="Dihydrodipicolinate Reductase, domain 2"/>
    <property type="match status" value="1"/>
</dbReference>
<reference evidence="22 23" key="1">
    <citation type="journal article" date="2023" name="bioRxiv">
        <title>Conserved and derived expression patterns and positive selection on dental genes reveal complex evolutionary context of ever-growing rodent molars.</title>
        <authorList>
            <person name="Calamari Z.T."/>
            <person name="Song A."/>
            <person name="Cohen E."/>
            <person name="Akter M."/>
            <person name="Roy R.D."/>
            <person name="Hallikas O."/>
            <person name="Christensen M.M."/>
            <person name="Li P."/>
            <person name="Marangoni P."/>
            <person name="Jernvall J."/>
            <person name="Klein O.D."/>
        </authorList>
    </citation>
    <scope>NUCLEOTIDE SEQUENCE [LARGE SCALE GENOMIC DNA]</scope>
    <source>
        <strain evidence="22">V071</strain>
    </source>
</reference>
<comment type="catalytic activity">
    <reaction evidence="19">
        <text>D-glyceraldehyde 3-phosphate + phosphate + NAD(+) = (2R)-3-phospho-glyceroyl phosphate + NADH + H(+)</text>
        <dbReference type="Rhea" id="RHEA:10300"/>
        <dbReference type="ChEBI" id="CHEBI:15378"/>
        <dbReference type="ChEBI" id="CHEBI:43474"/>
        <dbReference type="ChEBI" id="CHEBI:57540"/>
        <dbReference type="ChEBI" id="CHEBI:57604"/>
        <dbReference type="ChEBI" id="CHEBI:57945"/>
        <dbReference type="ChEBI" id="CHEBI:59776"/>
        <dbReference type="EC" id="1.2.1.12"/>
    </reaction>
</comment>
<organism evidence="22 23">
    <name type="scientific">Myodes glareolus</name>
    <name type="common">Bank vole</name>
    <name type="synonym">Clethrionomys glareolus</name>
    <dbReference type="NCBI Taxonomy" id="447135"/>
    <lineage>
        <taxon>Eukaryota</taxon>
        <taxon>Metazoa</taxon>
        <taxon>Chordata</taxon>
        <taxon>Craniata</taxon>
        <taxon>Vertebrata</taxon>
        <taxon>Euteleostomi</taxon>
        <taxon>Mammalia</taxon>
        <taxon>Eutheria</taxon>
        <taxon>Euarchontoglires</taxon>
        <taxon>Glires</taxon>
        <taxon>Rodentia</taxon>
        <taxon>Myomorpha</taxon>
        <taxon>Muroidea</taxon>
        <taxon>Cricetidae</taxon>
        <taxon>Arvicolinae</taxon>
        <taxon>Myodes</taxon>
    </lineage>
</organism>
<dbReference type="EMBL" id="JBBHLL010000009">
    <property type="protein sequence ID" value="KAK7832774.1"/>
    <property type="molecule type" value="Genomic_DNA"/>
</dbReference>
<keyword evidence="15" id="KW-0206">Cytoskeleton</keyword>